<dbReference type="EMBL" id="ACYU01000073">
    <property type="protein sequence ID" value="EEW07161.1"/>
    <property type="molecule type" value="Genomic_DNA"/>
</dbReference>
<organism evidence="1 2">
    <name type="scientific">Vibrio mimicus VM603</name>
    <dbReference type="NCBI Taxonomy" id="671074"/>
    <lineage>
        <taxon>Bacteria</taxon>
        <taxon>Pseudomonadati</taxon>
        <taxon>Pseudomonadota</taxon>
        <taxon>Gammaproteobacteria</taxon>
        <taxon>Vibrionales</taxon>
        <taxon>Vibrionaceae</taxon>
        <taxon>Vibrio</taxon>
    </lineage>
</organism>
<evidence type="ECO:0000313" key="1">
    <source>
        <dbReference type="EMBL" id="EEW07161.1"/>
    </source>
</evidence>
<proteinExistence type="predicted"/>
<protein>
    <submittedName>
        <fullName evidence="1">Uncharacterized protein</fullName>
    </submittedName>
</protein>
<name>D2YDJ3_VIBMI</name>
<dbReference type="Proteomes" id="UP000004827">
    <property type="component" value="Unassembled WGS sequence"/>
</dbReference>
<gene>
    <name evidence="1" type="ORF">VMB_15900</name>
</gene>
<reference evidence="1 2" key="1">
    <citation type="journal article" date="2009" name="BMC Evol. Biol.">
        <title>Genomic taxonomy of Vibrios.</title>
        <authorList>
            <person name="Thompson C.C."/>
            <person name="Vicente A.C."/>
            <person name="Souza R.C."/>
            <person name="Vasconcelos A.T."/>
            <person name="Vesth T."/>
            <person name="Alves N.Jr."/>
            <person name="Ussery D.W."/>
            <person name="Iida T."/>
            <person name="Thompson F.L."/>
        </authorList>
    </citation>
    <scope>NUCLEOTIDE SEQUENCE [LARGE SCALE GENOMIC DNA]</scope>
    <source>
        <strain evidence="1 2">VM603</strain>
    </source>
</reference>
<dbReference type="AlphaFoldDB" id="D2YDJ3"/>
<accession>D2YDJ3</accession>
<evidence type="ECO:0000313" key="2">
    <source>
        <dbReference type="Proteomes" id="UP000004827"/>
    </source>
</evidence>
<comment type="caution">
    <text evidence="1">The sequence shown here is derived from an EMBL/GenBank/DDBJ whole genome shotgun (WGS) entry which is preliminary data.</text>
</comment>
<sequence>MKSRTIADISQCLLDKARAEQFAGYDPFDGLNSSWFSWMPVSKDSTFGLAWIQLFKRSPINLRPWFGVSKARNPKGVALFILGLIEQYLVT</sequence>